<dbReference type="Pfam" id="PF05171">
    <property type="entry name" value="HemS"/>
    <property type="match status" value="1"/>
</dbReference>
<proteinExistence type="predicted"/>
<dbReference type="Gene3D" id="3.40.1570.10">
    <property type="entry name" value="HemS/ChuS/ChuX like domains"/>
    <property type="match status" value="2"/>
</dbReference>
<organism evidence="2 3">
    <name type="scientific">Pontibacter silvestris</name>
    <dbReference type="NCBI Taxonomy" id="2305183"/>
    <lineage>
        <taxon>Bacteria</taxon>
        <taxon>Pseudomonadati</taxon>
        <taxon>Bacteroidota</taxon>
        <taxon>Cytophagia</taxon>
        <taxon>Cytophagales</taxon>
        <taxon>Hymenobacteraceae</taxon>
        <taxon>Pontibacter</taxon>
    </lineage>
</organism>
<evidence type="ECO:0000313" key="2">
    <source>
        <dbReference type="EMBL" id="MFD2069136.1"/>
    </source>
</evidence>
<sequence length="370" mass="41827">MEDITIDASVRNSSAAVLSKAWKGIQNAKPYLRIREAAKELNTSEAALLATTIGENCIRLAPNWHDLVKRLPELGHVMALTRNESCILEHKGVFADINVPCSGNGGVGTVIGPIEARMFFFKWHVAFAVEQEKSGRQLTSLQVFDKAGDAVLKVYLQEGKSDYDAYYRLVQDFRSEDQSPEQYTQPYAAKVYAREIDTKDFLGDWSELQDTHDFHGMLAKHNIHRHDALELARNIFTFPVAASSTLQILESAAEVKLPVMIFVGNRGNIQIHQDKVKTVRVLERGHNGPETWVNVLDPSFNMHLRQDTVATAWIVRKPTRDDIVTSVEVFDENKELVLSFFGLRKPGQPEMEEWRKIVSELTLLVNLQNV</sequence>
<evidence type="ECO:0000313" key="3">
    <source>
        <dbReference type="Proteomes" id="UP001597369"/>
    </source>
</evidence>
<evidence type="ECO:0000259" key="1">
    <source>
        <dbReference type="Pfam" id="PF05171"/>
    </source>
</evidence>
<dbReference type="Pfam" id="PF06228">
    <property type="entry name" value="ChuX_HutX"/>
    <property type="match status" value="1"/>
</dbReference>
<dbReference type="CDD" id="cd16830">
    <property type="entry name" value="HemS-like_N"/>
    <property type="match status" value="1"/>
</dbReference>
<feature type="domain" description="Haemin-degrading HemS/ChuX" evidence="1">
    <location>
        <begin position="222"/>
        <end position="361"/>
    </location>
</feature>
<dbReference type="Proteomes" id="UP001597369">
    <property type="component" value="Unassembled WGS sequence"/>
</dbReference>
<keyword evidence="3" id="KW-1185">Reference proteome</keyword>
<dbReference type="InterPro" id="IPR007845">
    <property type="entry name" value="HemS/ChuX_dom"/>
</dbReference>
<gene>
    <name evidence="2" type="ORF">ACFSKU_19790</name>
</gene>
<dbReference type="InterPro" id="IPR053733">
    <property type="entry name" value="Heme_Transport_Util_sf"/>
</dbReference>
<dbReference type="CDD" id="cd16831">
    <property type="entry name" value="HemS-like_C"/>
    <property type="match status" value="1"/>
</dbReference>
<name>A0ABW4X3J5_9BACT</name>
<dbReference type="SUPFAM" id="SSF144064">
    <property type="entry name" value="Heme iron utilization protein-like"/>
    <property type="match status" value="1"/>
</dbReference>
<dbReference type="EMBL" id="JBHUHV010000058">
    <property type="protein sequence ID" value="MFD2069136.1"/>
    <property type="molecule type" value="Genomic_DNA"/>
</dbReference>
<dbReference type="RefSeq" id="WP_229957345.1">
    <property type="nucleotide sequence ID" value="NZ_JAJJWI010000001.1"/>
</dbReference>
<comment type="caution">
    <text evidence="2">The sequence shown here is derived from an EMBL/GenBank/DDBJ whole genome shotgun (WGS) entry which is preliminary data.</text>
</comment>
<accession>A0ABW4X3J5</accession>
<reference evidence="3" key="1">
    <citation type="journal article" date="2019" name="Int. J. Syst. Evol. Microbiol.">
        <title>The Global Catalogue of Microorganisms (GCM) 10K type strain sequencing project: providing services to taxonomists for standard genome sequencing and annotation.</title>
        <authorList>
            <consortium name="The Broad Institute Genomics Platform"/>
            <consortium name="The Broad Institute Genome Sequencing Center for Infectious Disease"/>
            <person name="Wu L."/>
            <person name="Ma J."/>
        </authorList>
    </citation>
    <scope>NUCLEOTIDE SEQUENCE [LARGE SCALE GENOMIC DNA]</scope>
    <source>
        <strain evidence="3">JCM 16545</strain>
    </source>
</reference>
<protein>
    <submittedName>
        <fullName evidence="2">Hemin-degrading factor</fullName>
    </submittedName>
</protein>
<dbReference type="InterPro" id="IPR010413">
    <property type="entry name" value="HutX-like"/>
</dbReference>